<organism evidence="3 4">
    <name type="scientific">Tuber borchii</name>
    <name type="common">White truffle</name>
    <dbReference type="NCBI Taxonomy" id="42251"/>
    <lineage>
        <taxon>Eukaryota</taxon>
        <taxon>Fungi</taxon>
        <taxon>Dikarya</taxon>
        <taxon>Ascomycota</taxon>
        <taxon>Pezizomycotina</taxon>
        <taxon>Pezizomycetes</taxon>
        <taxon>Pezizales</taxon>
        <taxon>Tuberaceae</taxon>
        <taxon>Tuber</taxon>
    </lineage>
</organism>
<protein>
    <submittedName>
        <fullName evidence="3">Ankyrin repeat-containing domain protein</fullName>
    </submittedName>
</protein>
<dbReference type="OrthoDB" id="539213at2759"/>
<accession>A0A2T6ZEM0</accession>
<keyword evidence="1" id="KW-0677">Repeat</keyword>
<dbReference type="Pfam" id="PF12796">
    <property type="entry name" value="Ank_2"/>
    <property type="match status" value="1"/>
</dbReference>
<keyword evidence="4" id="KW-1185">Reference proteome</keyword>
<sequence length="118" mass="13124">YAAQNRHEQVVKIRLALEVNPRKPDDGGRTLFPHATKHGREGVRAAKMLLELGDVDPNKSDNGGQTPLYCAAHDWNEREVKWLLRHDDINPDKPGSQGQTPLGYASSAYSGVVEILLR</sequence>
<dbReference type="PANTHER" id="PTHR24198">
    <property type="entry name" value="ANKYRIN REPEAT AND PROTEIN KINASE DOMAIN-CONTAINING PROTEIN"/>
    <property type="match status" value="1"/>
</dbReference>
<evidence type="ECO:0000313" key="3">
    <source>
        <dbReference type="EMBL" id="PUU73922.1"/>
    </source>
</evidence>
<feature type="non-terminal residue" evidence="3">
    <location>
        <position position="1"/>
    </location>
</feature>
<keyword evidence="2" id="KW-0040">ANK repeat</keyword>
<dbReference type="SUPFAM" id="SSF48403">
    <property type="entry name" value="Ankyrin repeat"/>
    <property type="match status" value="1"/>
</dbReference>
<evidence type="ECO:0000313" key="4">
    <source>
        <dbReference type="Proteomes" id="UP000244722"/>
    </source>
</evidence>
<dbReference type="PANTHER" id="PTHR24198:SF165">
    <property type="entry name" value="ANKYRIN REPEAT-CONTAINING PROTEIN-RELATED"/>
    <property type="match status" value="1"/>
</dbReference>
<dbReference type="InterPro" id="IPR036770">
    <property type="entry name" value="Ankyrin_rpt-contain_sf"/>
</dbReference>
<dbReference type="InterPro" id="IPR002110">
    <property type="entry name" value="Ankyrin_rpt"/>
</dbReference>
<proteinExistence type="predicted"/>
<dbReference type="EMBL" id="NESQ01000333">
    <property type="protein sequence ID" value="PUU73922.1"/>
    <property type="molecule type" value="Genomic_DNA"/>
</dbReference>
<evidence type="ECO:0000256" key="2">
    <source>
        <dbReference type="ARBA" id="ARBA00023043"/>
    </source>
</evidence>
<name>A0A2T6ZEM0_TUBBO</name>
<gene>
    <name evidence="3" type="ORF">B9Z19DRAFT_1002241</name>
</gene>
<dbReference type="AlphaFoldDB" id="A0A2T6ZEM0"/>
<reference evidence="3 4" key="1">
    <citation type="submission" date="2017-04" db="EMBL/GenBank/DDBJ databases">
        <title>Draft genome sequence of Tuber borchii Vittad., a whitish edible truffle.</title>
        <authorList>
            <consortium name="DOE Joint Genome Institute"/>
            <person name="Murat C."/>
            <person name="Kuo A."/>
            <person name="Barry K.W."/>
            <person name="Clum A."/>
            <person name="Dockter R.B."/>
            <person name="Fauchery L."/>
            <person name="Iotti M."/>
            <person name="Kohler A."/>
            <person name="Labutti K."/>
            <person name="Lindquist E.A."/>
            <person name="Lipzen A."/>
            <person name="Ohm R.A."/>
            <person name="Wang M."/>
            <person name="Grigoriev I.V."/>
            <person name="Zambonelli A."/>
            <person name="Martin F.M."/>
        </authorList>
    </citation>
    <scope>NUCLEOTIDE SEQUENCE [LARGE SCALE GENOMIC DNA]</scope>
    <source>
        <strain evidence="3 4">Tbo3840</strain>
    </source>
</reference>
<dbReference type="STRING" id="42251.A0A2T6ZEM0"/>
<dbReference type="Proteomes" id="UP000244722">
    <property type="component" value="Unassembled WGS sequence"/>
</dbReference>
<dbReference type="Gene3D" id="1.25.40.20">
    <property type="entry name" value="Ankyrin repeat-containing domain"/>
    <property type="match status" value="1"/>
</dbReference>
<comment type="caution">
    <text evidence="3">The sequence shown here is derived from an EMBL/GenBank/DDBJ whole genome shotgun (WGS) entry which is preliminary data.</text>
</comment>
<evidence type="ECO:0000256" key="1">
    <source>
        <dbReference type="ARBA" id="ARBA00022737"/>
    </source>
</evidence>